<organism evidence="5 6">
    <name type="scientific">Streptomyces lonegramiae</name>
    <dbReference type="NCBI Taxonomy" id="3075524"/>
    <lineage>
        <taxon>Bacteria</taxon>
        <taxon>Bacillati</taxon>
        <taxon>Actinomycetota</taxon>
        <taxon>Actinomycetes</taxon>
        <taxon>Kitasatosporales</taxon>
        <taxon>Streptomycetaceae</taxon>
        <taxon>Streptomyces</taxon>
    </lineage>
</organism>
<dbReference type="Pfam" id="PF00293">
    <property type="entry name" value="NUDIX"/>
    <property type="match status" value="2"/>
</dbReference>
<feature type="domain" description="Nudix hydrolase" evidence="4">
    <location>
        <begin position="29"/>
        <end position="159"/>
    </location>
</feature>
<dbReference type="InterPro" id="IPR020084">
    <property type="entry name" value="NUDIX_hydrolase_CS"/>
</dbReference>
<comment type="cofactor">
    <cofactor evidence="1">
        <name>Mg(2+)</name>
        <dbReference type="ChEBI" id="CHEBI:18420"/>
    </cofactor>
</comment>
<dbReference type="CDD" id="cd18876">
    <property type="entry name" value="NUDIX_Hydrolase"/>
    <property type="match status" value="2"/>
</dbReference>
<dbReference type="PANTHER" id="PTHR43046">
    <property type="entry name" value="GDP-MANNOSE MANNOSYL HYDROLASE"/>
    <property type="match status" value="1"/>
</dbReference>
<evidence type="ECO:0000256" key="1">
    <source>
        <dbReference type="ARBA" id="ARBA00001946"/>
    </source>
</evidence>
<dbReference type="SUPFAM" id="SSF53335">
    <property type="entry name" value="S-adenosyl-L-methionine-dependent methyltransferases"/>
    <property type="match status" value="1"/>
</dbReference>
<evidence type="ECO:0000256" key="3">
    <source>
        <dbReference type="ARBA" id="ARBA00022842"/>
    </source>
</evidence>
<comment type="caution">
    <text evidence="5">The sequence shown here is derived from an EMBL/GenBank/DDBJ whole genome shotgun (WGS) entry which is preliminary data.</text>
</comment>
<evidence type="ECO:0000313" key="5">
    <source>
        <dbReference type="EMBL" id="MDT0547567.1"/>
    </source>
</evidence>
<evidence type="ECO:0000259" key="4">
    <source>
        <dbReference type="PROSITE" id="PS51462"/>
    </source>
</evidence>
<dbReference type="RefSeq" id="WP_311728088.1">
    <property type="nucleotide sequence ID" value="NZ_JAVRFD010000020.1"/>
</dbReference>
<dbReference type="InterPro" id="IPR015797">
    <property type="entry name" value="NUDIX_hydrolase-like_dom_sf"/>
</dbReference>
<dbReference type="InterPro" id="IPR020596">
    <property type="entry name" value="rRNA_Ade_Mease_Trfase_CS"/>
</dbReference>
<gene>
    <name evidence="5" type="ORF">RND15_33430</name>
</gene>
<feature type="domain" description="Nudix hydrolase" evidence="4">
    <location>
        <begin position="187"/>
        <end position="318"/>
    </location>
</feature>
<dbReference type="Pfam" id="PF01135">
    <property type="entry name" value="PCMT"/>
    <property type="match status" value="1"/>
</dbReference>
<dbReference type="PROSITE" id="PS01131">
    <property type="entry name" value="RRNA_A_DIMETH"/>
    <property type="match status" value="1"/>
</dbReference>
<dbReference type="InterPro" id="IPR000086">
    <property type="entry name" value="NUDIX_hydrolase_dom"/>
</dbReference>
<dbReference type="SUPFAM" id="SSF55811">
    <property type="entry name" value="Nudix"/>
    <property type="match status" value="2"/>
</dbReference>
<dbReference type="PROSITE" id="PS51462">
    <property type="entry name" value="NUDIX"/>
    <property type="match status" value="2"/>
</dbReference>
<dbReference type="EMBL" id="JAVRFD010000020">
    <property type="protein sequence ID" value="MDT0547567.1"/>
    <property type="molecule type" value="Genomic_DNA"/>
</dbReference>
<dbReference type="PANTHER" id="PTHR43046:SF12">
    <property type="entry name" value="GDP-MANNOSE MANNOSYL HYDROLASE"/>
    <property type="match status" value="1"/>
</dbReference>
<dbReference type="InterPro" id="IPR029063">
    <property type="entry name" value="SAM-dependent_MTases_sf"/>
</dbReference>
<dbReference type="Gene3D" id="3.90.79.10">
    <property type="entry name" value="Nucleoside Triphosphate Pyrophosphohydrolase"/>
    <property type="match status" value="2"/>
</dbReference>
<dbReference type="Proteomes" id="UP001180754">
    <property type="component" value="Unassembled WGS sequence"/>
</dbReference>
<protein>
    <submittedName>
        <fullName evidence="5">NUDIX domain-containing protein</fullName>
    </submittedName>
</protein>
<name>A0ABU2XNQ8_9ACTN</name>
<reference evidence="5" key="1">
    <citation type="submission" date="2024-05" db="EMBL/GenBank/DDBJ databases">
        <title>30 novel species of actinomycetes from the DSMZ collection.</title>
        <authorList>
            <person name="Nouioui I."/>
        </authorList>
    </citation>
    <scope>NUCLEOTIDE SEQUENCE</scope>
    <source>
        <strain evidence="5">DSM 41529</strain>
    </source>
</reference>
<dbReference type="PROSITE" id="PS00893">
    <property type="entry name" value="NUDIX_BOX"/>
    <property type="match status" value="2"/>
</dbReference>
<sequence>MSDSTPVSSLDAGAPLVDPQLARYMAEHAAPAVCADALIRDGQGRILLVDPVYKDGWDLPGGMLEDEEPASALVRELGEELGLGVDVGRLLAVDSIPASVYGRTVLAFVYAGHLPDDQAPTALVPQDGEIRTAEFLPEGKALELLPPPLRRRLAAALAAERGSHTAVLRDGHRPPPRRRDHYALLPAPMMAATVLVTDTAGRVLVLEPTYKDHLELPGGMVEADESPTQAAARELAEELGLTVPVGRLLAVDTSSAAAGRHGRALTCMVFAAPPLSPDRAERLSFPDGEIRAAYWLDRGAAARRLPARLAARVSAGLDALAAGGVIHLERGEPAAPSAEAAVEERAAQARAAMVDRLTADGVLTDPGVRQALLAVRREVLLPRCYIRRPTAAGQPKAWQLLDGADPRDRDEWLAWIHDGDSVMVQHRGEPLDAPRRGQIVTGGGFTGMSTGMAAVVKGLQALGLTAGDRVLESGTGPGLVTAALCEILGDASVTTIEVDPHQAAAARSRLAALGYRPRVVRGDGLAGCRGELFDKILVSFAARGLPPALTAQLADGGTLLAPVTTGAVGWPAQAVVRRTGDALDAVLRPVPTGYRPGLGVDLVVAPDRMPVGPVTVHRDRPAPPEEAGFWLAVGHLVPGLVRVVGADRLTLYAPAEESCVVVRSDGDSWCVERTGPRDIWAEVESVHRRWLRAGRPDHYRLDLADPAVQRVYGGAGAHPLTWRLPRTPLLPLAAGELGTASAEPTAQ</sequence>
<dbReference type="CDD" id="cd02440">
    <property type="entry name" value="AdoMet_MTases"/>
    <property type="match status" value="1"/>
</dbReference>
<proteinExistence type="predicted"/>
<evidence type="ECO:0000256" key="2">
    <source>
        <dbReference type="ARBA" id="ARBA00022801"/>
    </source>
</evidence>
<dbReference type="Gene3D" id="3.40.50.150">
    <property type="entry name" value="Vaccinia Virus protein VP39"/>
    <property type="match status" value="1"/>
</dbReference>
<keyword evidence="3" id="KW-0460">Magnesium</keyword>
<evidence type="ECO:0000313" key="6">
    <source>
        <dbReference type="Proteomes" id="UP001180754"/>
    </source>
</evidence>
<keyword evidence="2" id="KW-0378">Hydrolase</keyword>
<keyword evidence="6" id="KW-1185">Reference proteome</keyword>
<accession>A0ABU2XNQ8</accession>